<evidence type="ECO:0000256" key="1">
    <source>
        <dbReference type="ARBA" id="ARBA00006485"/>
    </source>
</evidence>
<evidence type="ECO:0000313" key="13">
    <source>
        <dbReference type="Proteomes" id="UP000030669"/>
    </source>
</evidence>
<dbReference type="InterPro" id="IPR000719">
    <property type="entry name" value="Prot_kinase_dom"/>
</dbReference>
<sequence>MADVAESSTPSRKRSRWEQHADEDDDQLLQVRQPRPPKRRSKSKTRSSRLSESSHTPPPHSRTPLKASTSTVRPPHSVYAPPRSLYPPIKPARSVYNYERLNQIEEGSYGVVFRARDKQTGDIVALKKLKLDEEKHGFPITALREVNALMACRHENVVNIREVVVGDTLTQVFVVMDFIEHDLKTLITLMPSPFLQSEIKTLMLQLLSAVSHCHYHWILHRDLKTSNLLMNNRGTIKVADFGLARRYGDPVGVGGLTQLVVTLWYRAPEILLGATTYSTAIDIWSVGCIFAELLLKEPLFQAKSELELISMIFKLLGPPTPSLWPDYTTLPLAKSITLPPQQPYGFALRQRFPYLTNAGLDLLSKMLTYDPETRITAEEALQHPYFKESPLPKHPDLFGSFPSAAAGEKRRKPFESPSAPQRLADYKLITDFDLS</sequence>
<keyword evidence="5" id="KW-0547">Nucleotide-binding</keyword>
<protein>
    <recommendedName>
        <fullName evidence="2">cyclin-dependent kinase</fullName>
        <ecNumber evidence="2">2.7.11.22</ecNumber>
    </recommendedName>
</protein>
<dbReference type="RefSeq" id="XP_007861159.1">
    <property type="nucleotide sequence ID" value="XM_007862968.1"/>
</dbReference>
<evidence type="ECO:0000256" key="10">
    <source>
        <dbReference type="SAM" id="MobiDB-lite"/>
    </source>
</evidence>
<evidence type="ECO:0000256" key="8">
    <source>
        <dbReference type="ARBA" id="ARBA00047811"/>
    </source>
</evidence>
<dbReference type="InterPro" id="IPR011009">
    <property type="entry name" value="Kinase-like_dom_sf"/>
</dbReference>
<evidence type="ECO:0000256" key="9">
    <source>
        <dbReference type="ARBA" id="ARBA00048367"/>
    </source>
</evidence>
<evidence type="ECO:0000256" key="2">
    <source>
        <dbReference type="ARBA" id="ARBA00012425"/>
    </source>
</evidence>
<keyword evidence="7" id="KW-0067">ATP-binding</keyword>
<evidence type="ECO:0000259" key="11">
    <source>
        <dbReference type="PROSITE" id="PS50011"/>
    </source>
</evidence>
<dbReference type="AlphaFoldDB" id="S7S4J7"/>
<feature type="compositionally biased region" description="Polar residues" evidence="10">
    <location>
        <begin position="1"/>
        <end position="10"/>
    </location>
</feature>
<dbReference type="EC" id="2.7.11.22" evidence="2"/>
<dbReference type="EMBL" id="KB469296">
    <property type="protein sequence ID" value="EPQ60844.1"/>
    <property type="molecule type" value="Genomic_DNA"/>
</dbReference>
<dbReference type="OrthoDB" id="1732493at2759"/>
<accession>S7S4J7</accession>
<dbReference type="PROSITE" id="PS00108">
    <property type="entry name" value="PROTEIN_KINASE_ST"/>
    <property type="match status" value="1"/>
</dbReference>
<dbReference type="KEGG" id="gtr:GLOTRDRAFT_135452"/>
<dbReference type="InterPro" id="IPR050108">
    <property type="entry name" value="CDK"/>
</dbReference>
<keyword evidence="3" id="KW-0723">Serine/threonine-protein kinase</keyword>
<dbReference type="GO" id="GO:0004693">
    <property type="term" value="F:cyclin-dependent protein serine/threonine kinase activity"/>
    <property type="evidence" value="ECO:0007669"/>
    <property type="project" value="UniProtKB-EC"/>
</dbReference>
<dbReference type="GO" id="GO:0007346">
    <property type="term" value="P:regulation of mitotic cell cycle"/>
    <property type="evidence" value="ECO:0007669"/>
    <property type="project" value="TreeGrafter"/>
</dbReference>
<dbReference type="GO" id="GO:0005634">
    <property type="term" value="C:nucleus"/>
    <property type="evidence" value="ECO:0007669"/>
    <property type="project" value="TreeGrafter"/>
</dbReference>
<dbReference type="SUPFAM" id="SSF56112">
    <property type="entry name" value="Protein kinase-like (PK-like)"/>
    <property type="match status" value="1"/>
</dbReference>
<comment type="catalytic activity">
    <reaction evidence="9">
        <text>L-seryl-[protein] + ATP = O-phospho-L-seryl-[protein] + ADP + H(+)</text>
        <dbReference type="Rhea" id="RHEA:17989"/>
        <dbReference type="Rhea" id="RHEA-COMP:9863"/>
        <dbReference type="Rhea" id="RHEA-COMP:11604"/>
        <dbReference type="ChEBI" id="CHEBI:15378"/>
        <dbReference type="ChEBI" id="CHEBI:29999"/>
        <dbReference type="ChEBI" id="CHEBI:30616"/>
        <dbReference type="ChEBI" id="CHEBI:83421"/>
        <dbReference type="ChEBI" id="CHEBI:456216"/>
        <dbReference type="EC" id="2.7.11.22"/>
    </reaction>
</comment>
<dbReference type="HOGENOM" id="CLU_000288_181_1_1"/>
<reference evidence="12 13" key="1">
    <citation type="journal article" date="2012" name="Science">
        <title>The Paleozoic origin of enzymatic lignin decomposition reconstructed from 31 fungal genomes.</title>
        <authorList>
            <person name="Floudas D."/>
            <person name="Binder M."/>
            <person name="Riley R."/>
            <person name="Barry K."/>
            <person name="Blanchette R.A."/>
            <person name="Henrissat B."/>
            <person name="Martinez A.T."/>
            <person name="Otillar R."/>
            <person name="Spatafora J.W."/>
            <person name="Yadav J.S."/>
            <person name="Aerts A."/>
            <person name="Benoit I."/>
            <person name="Boyd A."/>
            <person name="Carlson A."/>
            <person name="Copeland A."/>
            <person name="Coutinho P.M."/>
            <person name="de Vries R.P."/>
            <person name="Ferreira P."/>
            <person name="Findley K."/>
            <person name="Foster B."/>
            <person name="Gaskell J."/>
            <person name="Glotzer D."/>
            <person name="Gorecki P."/>
            <person name="Heitman J."/>
            <person name="Hesse C."/>
            <person name="Hori C."/>
            <person name="Igarashi K."/>
            <person name="Jurgens J.A."/>
            <person name="Kallen N."/>
            <person name="Kersten P."/>
            <person name="Kohler A."/>
            <person name="Kuees U."/>
            <person name="Kumar T.K.A."/>
            <person name="Kuo A."/>
            <person name="LaButti K."/>
            <person name="Larrondo L.F."/>
            <person name="Lindquist E."/>
            <person name="Ling A."/>
            <person name="Lombard V."/>
            <person name="Lucas S."/>
            <person name="Lundell T."/>
            <person name="Martin R."/>
            <person name="McLaughlin D.J."/>
            <person name="Morgenstern I."/>
            <person name="Morin E."/>
            <person name="Murat C."/>
            <person name="Nagy L.G."/>
            <person name="Nolan M."/>
            <person name="Ohm R.A."/>
            <person name="Patyshakuliyeva A."/>
            <person name="Rokas A."/>
            <person name="Ruiz-Duenas F.J."/>
            <person name="Sabat G."/>
            <person name="Salamov A."/>
            <person name="Samejima M."/>
            <person name="Schmutz J."/>
            <person name="Slot J.C."/>
            <person name="St John F."/>
            <person name="Stenlid J."/>
            <person name="Sun H."/>
            <person name="Sun S."/>
            <person name="Syed K."/>
            <person name="Tsang A."/>
            <person name="Wiebenga A."/>
            <person name="Young D."/>
            <person name="Pisabarro A."/>
            <person name="Eastwood D.C."/>
            <person name="Martin F."/>
            <person name="Cullen D."/>
            <person name="Grigoriev I.V."/>
            <person name="Hibbett D.S."/>
        </authorList>
    </citation>
    <scope>NUCLEOTIDE SEQUENCE [LARGE SCALE GENOMIC DNA]</scope>
    <source>
        <strain evidence="12 13">ATCC 11539</strain>
    </source>
</reference>
<feature type="region of interest" description="Disordered" evidence="10">
    <location>
        <begin position="1"/>
        <end position="85"/>
    </location>
</feature>
<dbReference type="eggNOG" id="KOG0663">
    <property type="taxonomic scope" value="Eukaryota"/>
</dbReference>
<evidence type="ECO:0000256" key="3">
    <source>
        <dbReference type="ARBA" id="ARBA00022527"/>
    </source>
</evidence>
<dbReference type="Proteomes" id="UP000030669">
    <property type="component" value="Unassembled WGS sequence"/>
</dbReference>
<evidence type="ECO:0000313" key="12">
    <source>
        <dbReference type="EMBL" id="EPQ60844.1"/>
    </source>
</evidence>
<dbReference type="InterPro" id="IPR045267">
    <property type="entry name" value="CDK11/PITSLRE_STKc"/>
</dbReference>
<keyword evidence="6 12" id="KW-0418">Kinase</keyword>
<dbReference type="SMART" id="SM00220">
    <property type="entry name" value="S_TKc"/>
    <property type="match status" value="1"/>
</dbReference>
<dbReference type="PANTHER" id="PTHR24056:SF107">
    <property type="entry name" value="CYCLIN-DEPENDENT KINASE 11A-RELATED"/>
    <property type="match status" value="1"/>
</dbReference>
<keyword evidence="13" id="KW-1185">Reference proteome</keyword>
<dbReference type="Gene3D" id="3.30.200.20">
    <property type="entry name" value="Phosphorylase Kinase, domain 1"/>
    <property type="match status" value="1"/>
</dbReference>
<evidence type="ECO:0000256" key="7">
    <source>
        <dbReference type="ARBA" id="ARBA00022840"/>
    </source>
</evidence>
<feature type="compositionally biased region" description="Basic residues" evidence="10">
    <location>
        <begin position="35"/>
        <end position="47"/>
    </location>
</feature>
<feature type="region of interest" description="Disordered" evidence="10">
    <location>
        <begin position="394"/>
        <end position="419"/>
    </location>
</feature>
<comment type="catalytic activity">
    <reaction evidence="8">
        <text>L-threonyl-[protein] + ATP = O-phospho-L-threonyl-[protein] + ADP + H(+)</text>
        <dbReference type="Rhea" id="RHEA:46608"/>
        <dbReference type="Rhea" id="RHEA-COMP:11060"/>
        <dbReference type="Rhea" id="RHEA-COMP:11605"/>
        <dbReference type="ChEBI" id="CHEBI:15378"/>
        <dbReference type="ChEBI" id="CHEBI:30013"/>
        <dbReference type="ChEBI" id="CHEBI:30616"/>
        <dbReference type="ChEBI" id="CHEBI:61977"/>
        <dbReference type="ChEBI" id="CHEBI:456216"/>
        <dbReference type="EC" id="2.7.11.22"/>
    </reaction>
</comment>
<evidence type="ECO:0000256" key="4">
    <source>
        <dbReference type="ARBA" id="ARBA00022679"/>
    </source>
</evidence>
<dbReference type="PROSITE" id="PS50011">
    <property type="entry name" value="PROTEIN_KINASE_DOM"/>
    <property type="match status" value="1"/>
</dbReference>
<evidence type="ECO:0000256" key="6">
    <source>
        <dbReference type="ARBA" id="ARBA00022777"/>
    </source>
</evidence>
<dbReference type="Gene3D" id="1.10.510.10">
    <property type="entry name" value="Transferase(Phosphotransferase) domain 1"/>
    <property type="match status" value="1"/>
</dbReference>
<dbReference type="STRING" id="670483.S7S4J7"/>
<dbReference type="FunFam" id="3.30.200.20:FF:000054">
    <property type="entry name" value="Cyclin-dependent kinase 11B"/>
    <property type="match status" value="1"/>
</dbReference>
<comment type="similarity">
    <text evidence="1">Belongs to the protein kinase superfamily. CMGC Ser/Thr protein kinase family. CDC2/CDKX subfamily.</text>
</comment>
<evidence type="ECO:0000256" key="5">
    <source>
        <dbReference type="ARBA" id="ARBA00022741"/>
    </source>
</evidence>
<organism evidence="12 13">
    <name type="scientific">Gloeophyllum trabeum (strain ATCC 11539 / FP-39264 / Madison 617)</name>
    <name type="common">Brown rot fungus</name>
    <dbReference type="NCBI Taxonomy" id="670483"/>
    <lineage>
        <taxon>Eukaryota</taxon>
        <taxon>Fungi</taxon>
        <taxon>Dikarya</taxon>
        <taxon>Basidiomycota</taxon>
        <taxon>Agaricomycotina</taxon>
        <taxon>Agaricomycetes</taxon>
        <taxon>Gloeophyllales</taxon>
        <taxon>Gloeophyllaceae</taxon>
        <taxon>Gloeophyllum</taxon>
    </lineage>
</organism>
<dbReference type="GO" id="GO:0005524">
    <property type="term" value="F:ATP binding"/>
    <property type="evidence" value="ECO:0007669"/>
    <property type="project" value="UniProtKB-KW"/>
</dbReference>
<dbReference type="FunFam" id="1.10.510.10:FF:000211">
    <property type="entry name" value="Cyclin-dependent kinase G-2"/>
    <property type="match status" value="1"/>
</dbReference>
<dbReference type="Pfam" id="PF00069">
    <property type="entry name" value="Pkinase"/>
    <property type="match status" value="1"/>
</dbReference>
<dbReference type="PANTHER" id="PTHR24056">
    <property type="entry name" value="CELL DIVISION PROTEIN KINASE"/>
    <property type="match status" value="1"/>
</dbReference>
<dbReference type="CDD" id="cd07843">
    <property type="entry name" value="STKc_CDC2L1"/>
    <property type="match status" value="1"/>
</dbReference>
<name>S7S4J7_GLOTA</name>
<dbReference type="InterPro" id="IPR008271">
    <property type="entry name" value="Ser/Thr_kinase_AS"/>
</dbReference>
<feature type="domain" description="Protein kinase" evidence="11">
    <location>
        <begin position="98"/>
        <end position="386"/>
    </location>
</feature>
<dbReference type="GeneID" id="19303326"/>
<gene>
    <name evidence="12" type="ORF">GLOTRDRAFT_135452</name>
</gene>
<keyword evidence="4" id="KW-0808">Transferase</keyword>
<dbReference type="OMA" id="WVARATN"/>
<proteinExistence type="inferred from homology"/>